<gene>
    <name evidence="7" type="ORF">CTI12_AA191630</name>
</gene>
<dbReference type="OrthoDB" id="8093034at2759"/>
<dbReference type="PROSITE" id="PS01187">
    <property type="entry name" value="EGF_CA"/>
    <property type="match status" value="1"/>
</dbReference>
<evidence type="ECO:0000256" key="1">
    <source>
        <dbReference type="ARBA" id="ARBA00022536"/>
    </source>
</evidence>
<comment type="caution">
    <text evidence="5">Lacks conserved residue(s) required for the propagation of feature annotation.</text>
</comment>
<dbReference type="InterPro" id="IPR012677">
    <property type="entry name" value="Nucleotide-bd_a/b_plait_sf"/>
</dbReference>
<evidence type="ECO:0000259" key="6">
    <source>
        <dbReference type="PROSITE" id="PS50026"/>
    </source>
</evidence>
<dbReference type="InterPro" id="IPR018097">
    <property type="entry name" value="EGF_Ca-bd_CS"/>
</dbReference>
<feature type="domain" description="EGF-like" evidence="6">
    <location>
        <begin position="194"/>
        <end position="236"/>
    </location>
</feature>
<accession>A0A2U1P5H8</accession>
<dbReference type="InterPro" id="IPR035979">
    <property type="entry name" value="RBD_domain_sf"/>
</dbReference>
<evidence type="ECO:0000313" key="7">
    <source>
        <dbReference type="EMBL" id="PWA80950.1"/>
    </source>
</evidence>
<proteinExistence type="predicted"/>
<dbReference type="SUPFAM" id="SSF54928">
    <property type="entry name" value="RNA-binding domain, RBD"/>
    <property type="match status" value="1"/>
</dbReference>
<dbReference type="FunFam" id="2.10.25.10:FF:000038">
    <property type="entry name" value="Fibrillin 2"/>
    <property type="match status" value="1"/>
</dbReference>
<dbReference type="PROSITE" id="PS50026">
    <property type="entry name" value="EGF_3"/>
    <property type="match status" value="1"/>
</dbReference>
<dbReference type="SMART" id="SM00179">
    <property type="entry name" value="EGF_CA"/>
    <property type="match status" value="1"/>
</dbReference>
<dbReference type="EMBL" id="PKPP01001650">
    <property type="protein sequence ID" value="PWA80950.1"/>
    <property type="molecule type" value="Genomic_DNA"/>
</dbReference>
<dbReference type="Proteomes" id="UP000245207">
    <property type="component" value="Unassembled WGS sequence"/>
</dbReference>
<dbReference type="STRING" id="35608.A0A2U1P5H8"/>
<dbReference type="SUPFAM" id="SSF57196">
    <property type="entry name" value="EGF/Laminin"/>
    <property type="match status" value="1"/>
</dbReference>
<keyword evidence="3" id="KW-0677">Repeat</keyword>
<keyword evidence="1 5" id="KW-0245">EGF-like domain</keyword>
<evidence type="ECO:0000256" key="5">
    <source>
        <dbReference type="PROSITE-ProRule" id="PRU00076"/>
    </source>
</evidence>
<protein>
    <recommendedName>
        <fullName evidence="6">EGF-like domain-containing protein</fullName>
    </recommendedName>
</protein>
<dbReference type="GO" id="GO:0003676">
    <property type="term" value="F:nucleic acid binding"/>
    <property type="evidence" value="ECO:0007669"/>
    <property type="project" value="InterPro"/>
</dbReference>
<dbReference type="InterPro" id="IPR001881">
    <property type="entry name" value="EGF-like_Ca-bd_dom"/>
</dbReference>
<dbReference type="Gene3D" id="3.30.70.330">
    <property type="match status" value="1"/>
</dbReference>
<reference evidence="7 8" key="1">
    <citation type="journal article" date="2018" name="Mol. Plant">
        <title>The genome of Artemisia annua provides insight into the evolution of Asteraceae family and artemisinin biosynthesis.</title>
        <authorList>
            <person name="Shen Q."/>
            <person name="Zhang L."/>
            <person name="Liao Z."/>
            <person name="Wang S."/>
            <person name="Yan T."/>
            <person name="Shi P."/>
            <person name="Liu M."/>
            <person name="Fu X."/>
            <person name="Pan Q."/>
            <person name="Wang Y."/>
            <person name="Lv Z."/>
            <person name="Lu X."/>
            <person name="Zhang F."/>
            <person name="Jiang W."/>
            <person name="Ma Y."/>
            <person name="Chen M."/>
            <person name="Hao X."/>
            <person name="Li L."/>
            <person name="Tang Y."/>
            <person name="Lv G."/>
            <person name="Zhou Y."/>
            <person name="Sun X."/>
            <person name="Brodelius P.E."/>
            <person name="Rose J.K.C."/>
            <person name="Tang K."/>
        </authorList>
    </citation>
    <scope>NUCLEOTIDE SEQUENCE [LARGE SCALE GENOMIC DNA]</scope>
    <source>
        <strain evidence="8">cv. Huhao1</strain>
        <tissue evidence="7">Leaf</tissue>
    </source>
</reference>
<keyword evidence="8" id="KW-1185">Reference proteome</keyword>
<dbReference type="Pfam" id="PF07645">
    <property type="entry name" value="EGF_CA"/>
    <property type="match status" value="1"/>
</dbReference>
<dbReference type="CDD" id="cd00054">
    <property type="entry name" value="EGF_CA"/>
    <property type="match status" value="1"/>
</dbReference>
<dbReference type="SMART" id="SM00181">
    <property type="entry name" value="EGF"/>
    <property type="match status" value="1"/>
</dbReference>
<dbReference type="Gene3D" id="2.10.25.10">
    <property type="entry name" value="Laminin"/>
    <property type="match status" value="1"/>
</dbReference>
<evidence type="ECO:0000256" key="3">
    <source>
        <dbReference type="ARBA" id="ARBA00022737"/>
    </source>
</evidence>
<dbReference type="InterPro" id="IPR000742">
    <property type="entry name" value="EGF"/>
</dbReference>
<evidence type="ECO:0000256" key="2">
    <source>
        <dbReference type="ARBA" id="ARBA00022729"/>
    </source>
</evidence>
<organism evidence="7 8">
    <name type="scientific">Artemisia annua</name>
    <name type="common">Sweet wormwood</name>
    <dbReference type="NCBI Taxonomy" id="35608"/>
    <lineage>
        <taxon>Eukaryota</taxon>
        <taxon>Viridiplantae</taxon>
        <taxon>Streptophyta</taxon>
        <taxon>Embryophyta</taxon>
        <taxon>Tracheophyta</taxon>
        <taxon>Spermatophyta</taxon>
        <taxon>Magnoliopsida</taxon>
        <taxon>eudicotyledons</taxon>
        <taxon>Gunneridae</taxon>
        <taxon>Pentapetalae</taxon>
        <taxon>asterids</taxon>
        <taxon>campanulids</taxon>
        <taxon>Asterales</taxon>
        <taxon>Asteraceae</taxon>
        <taxon>Asteroideae</taxon>
        <taxon>Anthemideae</taxon>
        <taxon>Artemisiinae</taxon>
        <taxon>Artemisia</taxon>
    </lineage>
</organism>
<keyword evidence="2" id="KW-0732">Signal</keyword>
<dbReference type="GO" id="GO:0005509">
    <property type="term" value="F:calcium ion binding"/>
    <property type="evidence" value="ECO:0007669"/>
    <property type="project" value="InterPro"/>
</dbReference>
<evidence type="ECO:0000313" key="8">
    <source>
        <dbReference type="Proteomes" id="UP000245207"/>
    </source>
</evidence>
<evidence type="ECO:0000256" key="4">
    <source>
        <dbReference type="ARBA" id="ARBA00023157"/>
    </source>
</evidence>
<name>A0A2U1P5H8_ARTAN</name>
<comment type="caution">
    <text evidence="7">The sequence shown here is derived from an EMBL/GenBank/DDBJ whole genome shotgun (WGS) entry which is preliminary data.</text>
</comment>
<keyword evidence="4" id="KW-1015">Disulfide bond</keyword>
<dbReference type="PROSITE" id="PS00010">
    <property type="entry name" value="ASX_HYDROXYL"/>
    <property type="match status" value="1"/>
</dbReference>
<dbReference type="InterPro" id="IPR049883">
    <property type="entry name" value="NOTCH1_EGF-like"/>
</dbReference>
<dbReference type="InterPro" id="IPR000152">
    <property type="entry name" value="EGF-type_Asp/Asn_hydroxyl_site"/>
</dbReference>
<dbReference type="AlphaFoldDB" id="A0A2U1P5H8"/>
<sequence>MQNQQQRLKQQQQALMHQQQQALLQQQSLYHPALLAPPMIEPIPSGNLPPGFDPNTCRSVYVGNIHTQVTEPLLQEVFASTGPLEGCKLIRKDKAGGRRVPRSFIVEQFSYSFTCLFKSSLSRQLVLVLGGLDHDSKGDYKGSLSLCGPQVLYLRVRLDSDHIETVDSNVVMSRRFKTCFDVLVLCLIRFECPDINECDRKEDFLCYGTCINTPGNYTCKCKKGYSGDGKIPNDCRRKPFNVVGLSLGIY</sequence>